<sequence length="43" mass="4882">MVSETVRTLLNQIEDATAKPHRIAFDGRLIVRGSARIPEGWFE</sequence>
<accession>A0A382E3N4</accession>
<reference evidence="1" key="1">
    <citation type="submission" date="2018-05" db="EMBL/GenBank/DDBJ databases">
        <authorList>
            <person name="Lanie J.A."/>
            <person name="Ng W.-L."/>
            <person name="Kazmierczak K.M."/>
            <person name="Andrzejewski T.M."/>
            <person name="Davidsen T.M."/>
            <person name="Wayne K.J."/>
            <person name="Tettelin H."/>
            <person name="Glass J.I."/>
            <person name="Rusch D."/>
            <person name="Podicherti R."/>
            <person name="Tsui H.-C.T."/>
            <person name="Winkler M.E."/>
        </authorList>
    </citation>
    <scope>NUCLEOTIDE SEQUENCE</scope>
</reference>
<name>A0A382E3N4_9ZZZZ</name>
<proteinExistence type="predicted"/>
<evidence type="ECO:0000313" key="1">
    <source>
        <dbReference type="EMBL" id="SVB45258.1"/>
    </source>
</evidence>
<protein>
    <submittedName>
        <fullName evidence="1">Uncharacterized protein</fullName>
    </submittedName>
</protein>
<dbReference type="EMBL" id="UINC01042515">
    <property type="protein sequence ID" value="SVB45258.1"/>
    <property type="molecule type" value="Genomic_DNA"/>
</dbReference>
<gene>
    <name evidence="1" type="ORF">METZ01_LOCUS198112</name>
</gene>
<dbReference type="AlphaFoldDB" id="A0A382E3N4"/>
<organism evidence="1">
    <name type="scientific">marine metagenome</name>
    <dbReference type="NCBI Taxonomy" id="408172"/>
    <lineage>
        <taxon>unclassified sequences</taxon>
        <taxon>metagenomes</taxon>
        <taxon>ecological metagenomes</taxon>
    </lineage>
</organism>